<reference evidence="1 2" key="1">
    <citation type="submission" date="2019-02" db="EMBL/GenBank/DDBJ databases">
        <title>Deep-cultivation of Planctomycetes and their phenomic and genomic characterization uncovers novel biology.</title>
        <authorList>
            <person name="Wiegand S."/>
            <person name="Jogler M."/>
            <person name="Boedeker C."/>
            <person name="Pinto D."/>
            <person name="Vollmers J."/>
            <person name="Rivas-Marin E."/>
            <person name="Kohn T."/>
            <person name="Peeters S.H."/>
            <person name="Heuer A."/>
            <person name="Rast P."/>
            <person name="Oberbeckmann S."/>
            <person name="Bunk B."/>
            <person name="Jeske O."/>
            <person name="Meyerdierks A."/>
            <person name="Storesund J.E."/>
            <person name="Kallscheuer N."/>
            <person name="Luecker S."/>
            <person name="Lage O.M."/>
            <person name="Pohl T."/>
            <person name="Merkel B.J."/>
            <person name="Hornburger P."/>
            <person name="Mueller R.-W."/>
            <person name="Bruemmer F."/>
            <person name="Labrenz M."/>
            <person name="Spormann A.M."/>
            <person name="Op Den Camp H."/>
            <person name="Overmann J."/>
            <person name="Amann R."/>
            <person name="Jetten M.S.M."/>
            <person name="Mascher T."/>
            <person name="Medema M.H."/>
            <person name="Devos D.P."/>
            <person name="Kaster A.-K."/>
            <person name="Ovreas L."/>
            <person name="Rohde M."/>
            <person name="Galperin M.Y."/>
            <person name="Jogler C."/>
        </authorList>
    </citation>
    <scope>NUCLEOTIDE SEQUENCE [LARGE SCALE GENOMIC DNA]</scope>
    <source>
        <strain evidence="1 2">Poly59</strain>
    </source>
</reference>
<name>A0A5C6F9F1_9BACT</name>
<comment type="caution">
    <text evidence="1">The sequence shown here is derived from an EMBL/GenBank/DDBJ whole genome shotgun (WGS) entry which is preliminary data.</text>
</comment>
<evidence type="ECO:0000313" key="1">
    <source>
        <dbReference type="EMBL" id="TWU57502.1"/>
    </source>
</evidence>
<protein>
    <submittedName>
        <fullName evidence="1">Uncharacterized protein</fullName>
    </submittedName>
</protein>
<dbReference type="Proteomes" id="UP000317977">
    <property type="component" value="Unassembled WGS sequence"/>
</dbReference>
<gene>
    <name evidence="1" type="ORF">Poly59_04090</name>
</gene>
<keyword evidence="2" id="KW-1185">Reference proteome</keyword>
<evidence type="ECO:0000313" key="2">
    <source>
        <dbReference type="Proteomes" id="UP000317977"/>
    </source>
</evidence>
<accession>A0A5C6F9F1</accession>
<organism evidence="1 2">
    <name type="scientific">Rubripirellula reticaptiva</name>
    <dbReference type="NCBI Taxonomy" id="2528013"/>
    <lineage>
        <taxon>Bacteria</taxon>
        <taxon>Pseudomonadati</taxon>
        <taxon>Planctomycetota</taxon>
        <taxon>Planctomycetia</taxon>
        <taxon>Pirellulales</taxon>
        <taxon>Pirellulaceae</taxon>
        <taxon>Rubripirellula</taxon>
    </lineage>
</organism>
<dbReference type="AlphaFoldDB" id="A0A5C6F9F1"/>
<dbReference type="EMBL" id="SJPX01000001">
    <property type="protein sequence ID" value="TWU57502.1"/>
    <property type="molecule type" value="Genomic_DNA"/>
</dbReference>
<proteinExistence type="predicted"/>
<sequence length="62" mass="6976">MDKHSVKPFRRSRSGSTRIAYSYSFNACIPRGNLFREKSTKTFAVGSSHVGKPRELIDLALC</sequence>